<keyword evidence="1" id="KW-1133">Transmembrane helix</keyword>
<dbReference type="Gene3D" id="3.90.550.10">
    <property type="entry name" value="Spore Coat Polysaccharide Biosynthesis Protein SpsA, Chain A"/>
    <property type="match status" value="1"/>
</dbReference>
<reference evidence="3 4" key="1">
    <citation type="journal article" date="2015" name="Nature">
        <title>rRNA introns, odd ribosomes, and small enigmatic genomes across a large radiation of phyla.</title>
        <authorList>
            <person name="Brown C.T."/>
            <person name="Hug L.A."/>
            <person name="Thomas B.C."/>
            <person name="Sharon I."/>
            <person name="Castelle C.J."/>
            <person name="Singh A."/>
            <person name="Wilkins M.J."/>
            <person name="Williams K.H."/>
            <person name="Banfield J.F."/>
        </authorList>
    </citation>
    <scope>NUCLEOTIDE SEQUENCE [LARGE SCALE GENOMIC DNA]</scope>
</reference>
<dbReference type="Proteomes" id="UP000034961">
    <property type="component" value="Unassembled WGS sequence"/>
</dbReference>
<dbReference type="InterPro" id="IPR001173">
    <property type="entry name" value="Glyco_trans_2-like"/>
</dbReference>
<dbReference type="InterPro" id="IPR029044">
    <property type="entry name" value="Nucleotide-diphossugar_trans"/>
</dbReference>
<accession>A0A0G0V0I4</accession>
<dbReference type="EMBL" id="LCAN01000006">
    <property type="protein sequence ID" value="KKR94459.1"/>
    <property type="molecule type" value="Genomic_DNA"/>
</dbReference>
<keyword evidence="1" id="KW-0812">Transmembrane</keyword>
<proteinExistence type="predicted"/>
<dbReference type="PANTHER" id="PTHR43630:SF2">
    <property type="entry name" value="GLYCOSYLTRANSFERASE"/>
    <property type="match status" value="1"/>
</dbReference>
<keyword evidence="3" id="KW-0808">Transferase</keyword>
<feature type="transmembrane region" description="Helical" evidence="1">
    <location>
        <begin position="223"/>
        <end position="245"/>
    </location>
</feature>
<evidence type="ECO:0000313" key="4">
    <source>
        <dbReference type="Proteomes" id="UP000034961"/>
    </source>
</evidence>
<evidence type="ECO:0000313" key="3">
    <source>
        <dbReference type="EMBL" id="KKR94459.1"/>
    </source>
</evidence>
<dbReference type="GO" id="GO:0016740">
    <property type="term" value="F:transferase activity"/>
    <property type="evidence" value="ECO:0007669"/>
    <property type="project" value="UniProtKB-KW"/>
</dbReference>
<name>A0A0G0V0I4_9BACT</name>
<dbReference type="PANTHER" id="PTHR43630">
    <property type="entry name" value="POLY-BETA-1,6-N-ACETYL-D-GLUCOSAMINE SYNTHASE"/>
    <property type="match status" value="1"/>
</dbReference>
<dbReference type="Pfam" id="PF00535">
    <property type="entry name" value="Glycos_transf_2"/>
    <property type="match status" value="1"/>
</dbReference>
<sequence>MQKISVVISAYNEEEVIESCLKSIAWADEIIFIDNSSLDKTASIAKKFKAKVYSRPNNPMLNVNKNYGFTKATGNWILNLDADESIDQELHQEIHKILQSKQSEYQGYKIPRKNTLFGKWIKHAGWYPDYQTRLFRRGRGTFAEKHVHEHIQVTGETGTLSGHIIHHSFRTVSQFIKKHDLYSSNEAENLMKDGYHFDTFDIIKLPRREFISRYFAREGYKDGLHGLALSLLMAFYHLLIFLKLWEKQQYAEQSLKVSDVEKELNAVHDEMGHWFLETSESKSLSKIISAKLKRLL</sequence>
<evidence type="ECO:0000259" key="2">
    <source>
        <dbReference type="Pfam" id="PF00535"/>
    </source>
</evidence>
<organism evidence="3 4">
    <name type="scientific">Candidatus Roizmanbacteria bacterium GW2011_GWA1_41_13</name>
    <dbReference type="NCBI Taxonomy" id="1618474"/>
    <lineage>
        <taxon>Bacteria</taxon>
        <taxon>Candidatus Roizmaniibacteriota</taxon>
    </lineage>
</organism>
<dbReference type="CDD" id="cd02511">
    <property type="entry name" value="Beta4Glucosyltransferase"/>
    <property type="match status" value="1"/>
</dbReference>
<gene>
    <name evidence="3" type="ORF">UU41_C0006G0005</name>
</gene>
<comment type="caution">
    <text evidence="3">The sequence shown here is derived from an EMBL/GenBank/DDBJ whole genome shotgun (WGS) entry which is preliminary data.</text>
</comment>
<dbReference type="AlphaFoldDB" id="A0A0G0V0I4"/>
<feature type="domain" description="Glycosyltransferase 2-like" evidence="2">
    <location>
        <begin position="5"/>
        <end position="139"/>
    </location>
</feature>
<dbReference type="SUPFAM" id="SSF53448">
    <property type="entry name" value="Nucleotide-diphospho-sugar transferases"/>
    <property type="match status" value="1"/>
</dbReference>
<evidence type="ECO:0000256" key="1">
    <source>
        <dbReference type="SAM" id="Phobius"/>
    </source>
</evidence>
<keyword evidence="1" id="KW-0472">Membrane</keyword>
<protein>
    <submittedName>
        <fullName evidence="3">Glycosyl transferase family 2</fullName>
    </submittedName>
</protein>